<comment type="similarity">
    <text evidence="1">Belongs to the AB hydrolase superfamily. AB hydrolase 4 family.</text>
</comment>
<feature type="domain" description="AB hydrolase-1" evidence="4">
    <location>
        <begin position="62"/>
        <end position="305"/>
    </location>
</feature>
<dbReference type="Gene3D" id="3.40.50.1820">
    <property type="entry name" value="alpha/beta hydrolase"/>
    <property type="match status" value="1"/>
</dbReference>
<evidence type="ECO:0000256" key="2">
    <source>
        <dbReference type="ARBA" id="ARBA00022487"/>
    </source>
</evidence>
<evidence type="ECO:0000256" key="3">
    <source>
        <dbReference type="ARBA" id="ARBA00022801"/>
    </source>
</evidence>
<reference evidence="5" key="1">
    <citation type="submission" date="2022-10" db="EMBL/GenBank/DDBJ databases">
        <title>Catenovulum adriacola sp. nov. isolated in the Harbour of Susak.</title>
        <authorList>
            <person name="Schoch T."/>
            <person name="Reich S.J."/>
            <person name="Stoeferle S."/>
            <person name="Flaiz M."/>
            <person name="Kazda M."/>
            <person name="Riedel C.U."/>
            <person name="Duerre P."/>
        </authorList>
    </citation>
    <scope>NUCLEOTIDE SEQUENCE</scope>
    <source>
        <strain evidence="5">TS8</strain>
    </source>
</reference>
<dbReference type="InterPro" id="IPR000073">
    <property type="entry name" value="AB_hydrolase_1"/>
</dbReference>
<dbReference type="RefSeq" id="WP_268075273.1">
    <property type="nucleotide sequence ID" value="NZ_CP109965.1"/>
</dbReference>
<evidence type="ECO:0000313" key="5">
    <source>
        <dbReference type="EMBL" id="WAJ70913.1"/>
    </source>
</evidence>
<gene>
    <name evidence="5" type="ORF">OLW01_03680</name>
</gene>
<organism evidence="5 6">
    <name type="scientific">Catenovulum adriaticum</name>
    <dbReference type="NCBI Taxonomy" id="2984846"/>
    <lineage>
        <taxon>Bacteria</taxon>
        <taxon>Pseudomonadati</taxon>
        <taxon>Pseudomonadota</taxon>
        <taxon>Gammaproteobacteria</taxon>
        <taxon>Alteromonadales</taxon>
        <taxon>Alteromonadaceae</taxon>
        <taxon>Catenovulum</taxon>
    </lineage>
</organism>
<dbReference type="InterPro" id="IPR012020">
    <property type="entry name" value="ABHD4"/>
</dbReference>
<sequence length="332" mass="37595">MIIESQFKPAWWLNNKHLQTIWQKIERRNLLCPVITEQLELVDGDFLEINWTEKPASNSNKPIIVVLHGLEGSVNSTYSKGMMNAIRDNGWVGLLLHFRSCGGKANRLPRAYHSGETGDLAYICQWLEQSYPCAPLAAVGFSLGANVLCKYTGETGYNNPFIASVAICPPLDLAQSCQYIQTGSSQIYQKYLLDMLLDNVARKTQRINLHPYLKLTPEQFRSIKNLWQFDDLITAPLHGFKNAQDYYEQCSGKQFLKSVKKPLLIIHAQDDPFLSPKSIPSNDELAEAVTFELSKKGGHVGFISGSTLFKGHYWLEERSLNYLNQYLDPATM</sequence>
<dbReference type="NCBIfam" id="NF008218">
    <property type="entry name" value="PRK10985.1"/>
    <property type="match status" value="1"/>
</dbReference>
<dbReference type="GO" id="GO:0016787">
    <property type="term" value="F:hydrolase activity"/>
    <property type="evidence" value="ECO:0007669"/>
    <property type="project" value="UniProtKB-KW"/>
</dbReference>
<dbReference type="SUPFAM" id="SSF53474">
    <property type="entry name" value="alpha/beta-Hydrolases"/>
    <property type="match status" value="1"/>
</dbReference>
<dbReference type="Pfam" id="PF00561">
    <property type="entry name" value="Abhydrolase_1"/>
    <property type="match status" value="1"/>
</dbReference>
<accession>A0ABY7ANW5</accession>
<evidence type="ECO:0000313" key="6">
    <source>
        <dbReference type="Proteomes" id="UP001163726"/>
    </source>
</evidence>
<dbReference type="InterPro" id="IPR029058">
    <property type="entry name" value="AB_hydrolase_fold"/>
</dbReference>
<dbReference type="Proteomes" id="UP001163726">
    <property type="component" value="Chromosome"/>
</dbReference>
<dbReference type="PANTHER" id="PTHR10794">
    <property type="entry name" value="ABHYDROLASE DOMAIN-CONTAINING PROTEIN"/>
    <property type="match status" value="1"/>
</dbReference>
<dbReference type="InterPro" id="IPR050960">
    <property type="entry name" value="AB_hydrolase_4_sf"/>
</dbReference>
<evidence type="ECO:0000259" key="4">
    <source>
        <dbReference type="Pfam" id="PF00561"/>
    </source>
</evidence>
<keyword evidence="6" id="KW-1185">Reference proteome</keyword>
<evidence type="ECO:0000256" key="1">
    <source>
        <dbReference type="ARBA" id="ARBA00010884"/>
    </source>
</evidence>
<proteinExistence type="inferred from homology"/>
<dbReference type="InterPro" id="IPR000952">
    <property type="entry name" value="AB_hydrolase_4_CS"/>
</dbReference>
<dbReference type="PANTHER" id="PTHR10794:SF94">
    <property type="entry name" value="ESTERASE YHET-RELATED"/>
    <property type="match status" value="1"/>
</dbReference>
<dbReference type="PROSITE" id="PS01133">
    <property type="entry name" value="UPF0017"/>
    <property type="match status" value="1"/>
</dbReference>
<keyword evidence="2" id="KW-0719">Serine esterase</keyword>
<dbReference type="PIRSF" id="PIRSF005211">
    <property type="entry name" value="Ab_hydro_YheT"/>
    <property type="match status" value="1"/>
</dbReference>
<dbReference type="EMBL" id="CP109965">
    <property type="protein sequence ID" value="WAJ70913.1"/>
    <property type="molecule type" value="Genomic_DNA"/>
</dbReference>
<name>A0ABY7ANW5_9ALTE</name>
<protein>
    <submittedName>
        <fullName evidence="5">Hydrolase</fullName>
    </submittedName>
</protein>
<keyword evidence="3 5" id="KW-0378">Hydrolase</keyword>